<reference evidence="2" key="1">
    <citation type="submission" date="2019-04" db="EMBL/GenBank/DDBJ databases">
        <authorList>
            <person name="Alioto T."/>
            <person name="Alioto T."/>
        </authorList>
    </citation>
    <scope>NUCLEOTIDE SEQUENCE [LARGE SCALE GENOMIC DNA]</scope>
</reference>
<feature type="non-terminal residue" evidence="2">
    <location>
        <position position="1"/>
    </location>
</feature>
<gene>
    <name evidence="2" type="ORF">MONAX_5E019608</name>
</gene>
<evidence type="ECO:0000313" key="2">
    <source>
        <dbReference type="EMBL" id="VTJ90267.1"/>
    </source>
</evidence>
<evidence type="ECO:0000256" key="1">
    <source>
        <dbReference type="SAM" id="MobiDB-lite"/>
    </source>
</evidence>
<dbReference type="EMBL" id="CABDUW010004299">
    <property type="protein sequence ID" value="VTJ90267.1"/>
    <property type="molecule type" value="Genomic_DNA"/>
</dbReference>
<accession>A0A5E4D7N7</accession>
<comment type="caution">
    <text evidence="2">The sequence shown here is derived from an EMBL/GenBank/DDBJ whole genome shotgun (WGS) entry which is preliminary data.</text>
</comment>
<dbReference type="Proteomes" id="UP000335636">
    <property type="component" value="Unassembled WGS sequence"/>
</dbReference>
<evidence type="ECO:0000313" key="3">
    <source>
        <dbReference type="Proteomes" id="UP000335636"/>
    </source>
</evidence>
<keyword evidence="3" id="KW-1185">Reference proteome</keyword>
<protein>
    <submittedName>
        <fullName evidence="2">Uncharacterized protein</fullName>
    </submittedName>
</protein>
<feature type="non-terminal residue" evidence="2">
    <location>
        <position position="55"/>
    </location>
</feature>
<name>A0A5E4D7N7_MARMO</name>
<organism evidence="2 3">
    <name type="scientific">Marmota monax</name>
    <name type="common">Woodchuck</name>
    <dbReference type="NCBI Taxonomy" id="9995"/>
    <lineage>
        <taxon>Eukaryota</taxon>
        <taxon>Metazoa</taxon>
        <taxon>Chordata</taxon>
        <taxon>Craniata</taxon>
        <taxon>Vertebrata</taxon>
        <taxon>Euteleostomi</taxon>
        <taxon>Mammalia</taxon>
        <taxon>Eutheria</taxon>
        <taxon>Euarchontoglires</taxon>
        <taxon>Glires</taxon>
        <taxon>Rodentia</taxon>
        <taxon>Sciuromorpha</taxon>
        <taxon>Sciuridae</taxon>
        <taxon>Xerinae</taxon>
        <taxon>Marmotini</taxon>
        <taxon>Marmota</taxon>
    </lineage>
</organism>
<sequence length="55" mass="5787">PVVGAGGRSLPRTCRGQRPRPGPCVDSSASLPSPFFVSPGWRADQWAAKKGGRHS</sequence>
<dbReference type="AlphaFoldDB" id="A0A5E4D7N7"/>
<feature type="region of interest" description="Disordered" evidence="1">
    <location>
        <begin position="1"/>
        <end position="29"/>
    </location>
</feature>
<proteinExistence type="predicted"/>